<feature type="domain" description="C2H2-type" evidence="12">
    <location>
        <begin position="279"/>
        <end position="298"/>
    </location>
</feature>
<evidence type="ECO:0000256" key="11">
    <source>
        <dbReference type="SAM" id="MobiDB-lite"/>
    </source>
</evidence>
<dbReference type="GO" id="GO:0000978">
    <property type="term" value="F:RNA polymerase II cis-regulatory region sequence-specific DNA binding"/>
    <property type="evidence" value="ECO:0007669"/>
    <property type="project" value="TreeGrafter"/>
</dbReference>
<proteinExistence type="inferred from homology"/>
<dbReference type="EMBL" id="MNPL01000962">
    <property type="protein sequence ID" value="OQR79553.1"/>
    <property type="molecule type" value="Genomic_DNA"/>
</dbReference>
<feature type="region of interest" description="Disordered" evidence="11">
    <location>
        <begin position="190"/>
        <end position="229"/>
    </location>
</feature>
<reference evidence="13 14" key="1">
    <citation type="journal article" date="2017" name="Gigascience">
        <title>Draft genome of the honey bee ectoparasitic mite, Tropilaelaps mercedesae, is shaped by the parasitic life history.</title>
        <authorList>
            <person name="Dong X."/>
            <person name="Armstrong S.D."/>
            <person name="Xia D."/>
            <person name="Makepeace B.L."/>
            <person name="Darby A.C."/>
            <person name="Kadowaki T."/>
        </authorList>
    </citation>
    <scope>NUCLEOTIDE SEQUENCE [LARGE SCALE GENOMIC DNA]</scope>
    <source>
        <strain evidence="13">Wuxi-XJTLU</strain>
    </source>
</reference>
<evidence type="ECO:0000259" key="12">
    <source>
        <dbReference type="SMART" id="SM00355"/>
    </source>
</evidence>
<dbReference type="InterPro" id="IPR051967">
    <property type="entry name" value="Krueppel_C2H2-ZF"/>
</dbReference>
<comment type="caution">
    <text evidence="13">The sequence shown here is derived from an EMBL/GenBank/DDBJ whole genome shotgun (WGS) entry which is preliminary data.</text>
</comment>
<keyword evidence="5" id="KW-0863">Zinc-finger</keyword>
<evidence type="ECO:0000256" key="6">
    <source>
        <dbReference type="ARBA" id="ARBA00022833"/>
    </source>
</evidence>
<dbReference type="PANTHER" id="PTHR45925">
    <property type="entry name" value="ZINC FINGER PROTEIN"/>
    <property type="match status" value="1"/>
</dbReference>
<dbReference type="STRING" id="418985.A0A1V9Y1I8"/>
<feature type="region of interest" description="Disordered" evidence="11">
    <location>
        <begin position="330"/>
        <end position="352"/>
    </location>
</feature>
<feature type="region of interest" description="Disordered" evidence="11">
    <location>
        <begin position="249"/>
        <end position="279"/>
    </location>
</feature>
<protein>
    <submittedName>
        <fullName evidence="13">Zinc finger protein-like</fullName>
    </submittedName>
</protein>
<evidence type="ECO:0000256" key="8">
    <source>
        <dbReference type="ARBA" id="ARBA00023125"/>
    </source>
</evidence>
<sequence>MTYHILVKHEIVTSICSFRAVVLDAAGTMLSKREFAEFRIDVPPRSTFVHISKRASHLVVVPVHVASAKHTRMIRVACRLTSAMSDEFELSRTYPLSRLIEDPVRMTLTDRDHYHDSGVTTERFEQAGTLLKANSVINIDDDEYELIFHCDEILQNHCDPSLLPGRQPSLPPLGPVVARGQLIAPTKDRRVLTATTAPTGHSYPAKKDVGLHRTPAAASGGLADSGSADSAQPIRLVGQTPVTAIGVVGHSGQGAADTSSASDSTGKPSKGSSPAVDSHTCPICLKRFGDVRTHLRTHTREKPFACPHCPFRSAQKGNVKVHMRRHMGLYSRPNQRKSNNHTRASQQQQQQR</sequence>
<evidence type="ECO:0000256" key="2">
    <source>
        <dbReference type="ARBA" id="ARBA00006991"/>
    </source>
</evidence>
<evidence type="ECO:0000256" key="1">
    <source>
        <dbReference type="ARBA" id="ARBA00004123"/>
    </source>
</evidence>
<accession>A0A1V9Y1I8</accession>
<keyword evidence="14" id="KW-1185">Reference proteome</keyword>
<keyword evidence="9" id="KW-0804">Transcription</keyword>
<dbReference type="OrthoDB" id="6483397at2759"/>
<dbReference type="GO" id="GO:0008270">
    <property type="term" value="F:zinc ion binding"/>
    <property type="evidence" value="ECO:0007669"/>
    <property type="project" value="UniProtKB-KW"/>
</dbReference>
<comment type="similarity">
    <text evidence="2">Belongs to the krueppel C2H2-type zinc-finger protein family.</text>
</comment>
<keyword evidence="3" id="KW-0479">Metal-binding</keyword>
<keyword evidence="8" id="KW-0238">DNA-binding</keyword>
<comment type="subcellular location">
    <subcellularLocation>
        <location evidence="1">Nucleus</location>
    </subcellularLocation>
</comment>
<dbReference type="Gene3D" id="3.30.160.60">
    <property type="entry name" value="Classic Zinc Finger"/>
    <property type="match status" value="2"/>
</dbReference>
<dbReference type="GO" id="GO:0000981">
    <property type="term" value="F:DNA-binding transcription factor activity, RNA polymerase II-specific"/>
    <property type="evidence" value="ECO:0007669"/>
    <property type="project" value="TreeGrafter"/>
</dbReference>
<evidence type="ECO:0000256" key="4">
    <source>
        <dbReference type="ARBA" id="ARBA00022737"/>
    </source>
</evidence>
<dbReference type="AlphaFoldDB" id="A0A1V9Y1I8"/>
<keyword evidence="7" id="KW-0805">Transcription regulation</keyword>
<feature type="compositionally biased region" description="Low complexity" evidence="11">
    <location>
        <begin position="253"/>
        <end position="266"/>
    </location>
</feature>
<evidence type="ECO:0000313" key="14">
    <source>
        <dbReference type="Proteomes" id="UP000192247"/>
    </source>
</evidence>
<dbReference type="SMART" id="SM00355">
    <property type="entry name" value="ZnF_C2H2"/>
    <property type="match status" value="2"/>
</dbReference>
<dbReference type="Proteomes" id="UP000192247">
    <property type="component" value="Unassembled WGS sequence"/>
</dbReference>
<evidence type="ECO:0000256" key="5">
    <source>
        <dbReference type="ARBA" id="ARBA00022771"/>
    </source>
</evidence>
<evidence type="ECO:0000256" key="3">
    <source>
        <dbReference type="ARBA" id="ARBA00022723"/>
    </source>
</evidence>
<dbReference type="InterPro" id="IPR013087">
    <property type="entry name" value="Znf_C2H2_type"/>
</dbReference>
<gene>
    <name evidence="13" type="ORF">BIW11_05658</name>
</gene>
<feature type="domain" description="C2H2-type" evidence="12">
    <location>
        <begin position="304"/>
        <end position="326"/>
    </location>
</feature>
<keyword evidence="10" id="KW-0539">Nucleus</keyword>
<dbReference type="InterPro" id="IPR036236">
    <property type="entry name" value="Znf_C2H2_sf"/>
</dbReference>
<feature type="compositionally biased region" description="Low complexity" evidence="11">
    <location>
        <begin position="216"/>
        <end position="229"/>
    </location>
</feature>
<evidence type="ECO:0000313" key="13">
    <source>
        <dbReference type="EMBL" id="OQR79553.1"/>
    </source>
</evidence>
<dbReference type="FunFam" id="3.30.160.60:FF:000075">
    <property type="entry name" value="Putative zinc finger protein 536"/>
    <property type="match status" value="1"/>
</dbReference>
<organism evidence="13 14">
    <name type="scientific">Tropilaelaps mercedesae</name>
    <dbReference type="NCBI Taxonomy" id="418985"/>
    <lineage>
        <taxon>Eukaryota</taxon>
        <taxon>Metazoa</taxon>
        <taxon>Ecdysozoa</taxon>
        <taxon>Arthropoda</taxon>
        <taxon>Chelicerata</taxon>
        <taxon>Arachnida</taxon>
        <taxon>Acari</taxon>
        <taxon>Parasitiformes</taxon>
        <taxon>Mesostigmata</taxon>
        <taxon>Gamasina</taxon>
        <taxon>Dermanyssoidea</taxon>
        <taxon>Laelapidae</taxon>
        <taxon>Tropilaelaps</taxon>
    </lineage>
</organism>
<dbReference type="SUPFAM" id="SSF57667">
    <property type="entry name" value="beta-beta-alpha zinc fingers"/>
    <property type="match status" value="1"/>
</dbReference>
<keyword evidence="6" id="KW-0862">Zinc</keyword>
<dbReference type="GO" id="GO:0005634">
    <property type="term" value="C:nucleus"/>
    <property type="evidence" value="ECO:0007669"/>
    <property type="project" value="UniProtKB-SubCell"/>
</dbReference>
<keyword evidence="4" id="KW-0677">Repeat</keyword>
<evidence type="ECO:0000256" key="10">
    <source>
        <dbReference type="ARBA" id="ARBA00023242"/>
    </source>
</evidence>
<evidence type="ECO:0000256" key="9">
    <source>
        <dbReference type="ARBA" id="ARBA00023163"/>
    </source>
</evidence>
<dbReference type="InParanoid" id="A0A1V9Y1I8"/>
<name>A0A1V9Y1I8_9ACAR</name>
<evidence type="ECO:0000256" key="7">
    <source>
        <dbReference type="ARBA" id="ARBA00023015"/>
    </source>
</evidence>